<feature type="transmembrane region" description="Helical" evidence="1">
    <location>
        <begin position="437"/>
        <end position="456"/>
    </location>
</feature>
<sequence length="462" mass="48419">MFRLRRTRGATAVASVLLFGLLPGTASAHALGGSRFDSPLPLPLLLLGAGATVGLTALWLGRTDRDTPPELDRELTTLPAPAVDAAKRVAAVGFLGCVLAALAAGAFGPQIAAENPATVFTWAVWFRGLAFVAIVAGTPWPVLSPWRTIAGVLAWIEGEELSVLSPPRVGAWPATVGFLLVFGVVENLTNVSLVPRLTATLLAAYALLMLSGGVLFGTSWLARSDPLAAFYRLFGAVAPLTVERRGGAYAVSLRYPWEGTLRPVAGPALVALAVAMVYVVSFDGFTDTAAFQGLLFRARNVVGLGDATATLLFLVGFAGFIGLFVVGCGLAERLGGARAGLPSATRAFAPTLLPIAAAYEIAHNYPYVLRSLGQLVAIALEPVAPGIGTVRPLSWLPLPVFWASQVLLIVAGHVVAVVAAHFVAVRRYGSLWAARRGHLPLVVLMIGYTVLSLWIVSRPVIA</sequence>
<accession>A0ABD6BU49</accession>
<dbReference type="EMBL" id="JBHUCZ010000009">
    <property type="protein sequence ID" value="MFD1568059.1"/>
    <property type="molecule type" value="Genomic_DNA"/>
</dbReference>
<gene>
    <name evidence="2" type="ORF">ACFSAU_11190</name>
</gene>
<evidence type="ECO:0000256" key="1">
    <source>
        <dbReference type="SAM" id="Phobius"/>
    </source>
</evidence>
<reference evidence="2 3" key="1">
    <citation type="journal article" date="2019" name="Int. J. Syst. Evol. Microbiol.">
        <title>The Global Catalogue of Microorganisms (GCM) 10K type strain sequencing project: providing services to taxonomists for standard genome sequencing and annotation.</title>
        <authorList>
            <consortium name="The Broad Institute Genomics Platform"/>
            <consortium name="The Broad Institute Genome Sequencing Center for Infectious Disease"/>
            <person name="Wu L."/>
            <person name="Ma J."/>
        </authorList>
    </citation>
    <scope>NUCLEOTIDE SEQUENCE [LARGE SCALE GENOMIC DNA]</scope>
    <source>
        <strain evidence="2 3">CGMCC 1.12859</strain>
    </source>
</reference>
<protein>
    <recommendedName>
        <fullName evidence="4">Yip1 domain-containing protein</fullName>
    </recommendedName>
</protein>
<organism evidence="2 3">
    <name type="scientific">Halolamina litorea</name>
    <dbReference type="NCBI Taxonomy" id="1515593"/>
    <lineage>
        <taxon>Archaea</taxon>
        <taxon>Methanobacteriati</taxon>
        <taxon>Methanobacteriota</taxon>
        <taxon>Stenosarchaea group</taxon>
        <taxon>Halobacteria</taxon>
        <taxon>Halobacteriales</taxon>
        <taxon>Haloferacaceae</taxon>
    </lineage>
</organism>
<keyword evidence="1" id="KW-0472">Membrane</keyword>
<evidence type="ECO:0000313" key="3">
    <source>
        <dbReference type="Proteomes" id="UP001597139"/>
    </source>
</evidence>
<feature type="transmembrane region" description="Helical" evidence="1">
    <location>
        <begin position="309"/>
        <end position="331"/>
    </location>
</feature>
<feature type="transmembrane region" description="Helical" evidence="1">
    <location>
        <begin position="40"/>
        <end position="60"/>
    </location>
</feature>
<comment type="caution">
    <text evidence="2">The sequence shown here is derived from an EMBL/GenBank/DDBJ whole genome shotgun (WGS) entry which is preliminary data.</text>
</comment>
<keyword evidence="3" id="KW-1185">Reference proteome</keyword>
<dbReference type="AlphaFoldDB" id="A0ABD6BU49"/>
<dbReference type="RefSeq" id="WP_267646768.1">
    <property type="nucleotide sequence ID" value="NZ_JANHGR010000001.1"/>
</dbReference>
<dbReference type="Proteomes" id="UP001597139">
    <property type="component" value="Unassembled WGS sequence"/>
</dbReference>
<proteinExistence type="predicted"/>
<feature type="transmembrane region" description="Helical" evidence="1">
    <location>
        <begin position="169"/>
        <end position="185"/>
    </location>
</feature>
<keyword evidence="1" id="KW-0812">Transmembrane</keyword>
<name>A0ABD6BU49_9EURY</name>
<feature type="transmembrane region" description="Helical" evidence="1">
    <location>
        <begin position="89"/>
        <end position="112"/>
    </location>
</feature>
<feature type="transmembrane region" description="Helical" evidence="1">
    <location>
        <begin position="264"/>
        <end position="282"/>
    </location>
</feature>
<evidence type="ECO:0008006" key="4">
    <source>
        <dbReference type="Google" id="ProtNLM"/>
    </source>
</evidence>
<feature type="transmembrane region" description="Helical" evidence="1">
    <location>
        <begin position="197"/>
        <end position="222"/>
    </location>
</feature>
<evidence type="ECO:0000313" key="2">
    <source>
        <dbReference type="EMBL" id="MFD1568059.1"/>
    </source>
</evidence>
<feature type="transmembrane region" description="Helical" evidence="1">
    <location>
        <begin position="400"/>
        <end position="425"/>
    </location>
</feature>
<keyword evidence="1" id="KW-1133">Transmembrane helix</keyword>